<dbReference type="InterPro" id="IPR011032">
    <property type="entry name" value="GroES-like_sf"/>
</dbReference>
<dbReference type="InterPro" id="IPR036291">
    <property type="entry name" value="NAD(P)-bd_dom_sf"/>
</dbReference>
<dbReference type="InterPro" id="IPR013149">
    <property type="entry name" value="ADH-like_C"/>
</dbReference>
<dbReference type="STRING" id="1344003.SAMN05445060_0214"/>
<organism evidence="2 3">
    <name type="scientific">Williamsia sterculiae</name>
    <dbReference type="NCBI Taxonomy" id="1344003"/>
    <lineage>
        <taxon>Bacteria</taxon>
        <taxon>Bacillati</taxon>
        <taxon>Actinomycetota</taxon>
        <taxon>Actinomycetes</taxon>
        <taxon>Mycobacteriales</taxon>
        <taxon>Nocardiaceae</taxon>
        <taxon>Williamsia</taxon>
    </lineage>
</organism>
<protein>
    <submittedName>
        <fullName evidence="2">NADPH2:quinone reductase</fullName>
    </submittedName>
</protein>
<reference evidence="2 3" key="1">
    <citation type="submission" date="2017-01" db="EMBL/GenBank/DDBJ databases">
        <authorList>
            <person name="Mah S.A."/>
            <person name="Swanson W.J."/>
            <person name="Moy G.W."/>
            <person name="Vacquier V.D."/>
        </authorList>
    </citation>
    <scope>NUCLEOTIDE SEQUENCE [LARGE SCALE GENOMIC DNA]</scope>
    <source>
        <strain evidence="2 3">CPCC 203464</strain>
    </source>
</reference>
<dbReference type="AlphaFoldDB" id="A0A1N7CLI0"/>
<dbReference type="GO" id="GO:0016491">
    <property type="term" value="F:oxidoreductase activity"/>
    <property type="evidence" value="ECO:0007669"/>
    <property type="project" value="InterPro"/>
</dbReference>
<dbReference type="EMBL" id="FTNT01000001">
    <property type="protein sequence ID" value="SIR64439.1"/>
    <property type="molecule type" value="Genomic_DNA"/>
</dbReference>
<evidence type="ECO:0000259" key="1">
    <source>
        <dbReference type="SMART" id="SM00829"/>
    </source>
</evidence>
<evidence type="ECO:0000313" key="3">
    <source>
        <dbReference type="Proteomes" id="UP000186218"/>
    </source>
</evidence>
<dbReference type="RefSeq" id="WP_327200067.1">
    <property type="nucleotide sequence ID" value="NZ_FTNT01000001.1"/>
</dbReference>
<dbReference type="InterPro" id="IPR020843">
    <property type="entry name" value="ER"/>
</dbReference>
<dbReference type="Pfam" id="PF00107">
    <property type="entry name" value="ADH_zinc_N"/>
    <property type="match status" value="1"/>
</dbReference>
<gene>
    <name evidence="2" type="ORF">SAMN05445060_0214</name>
</gene>
<dbReference type="Gene3D" id="3.40.50.720">
    <property type="entry name" value="NAD(P)-binding Rossmann-like Domain"/>
    <property type="match status" value="1"/>
</dbReference>
<dbReference type="SMART" id="SM00829">
    <property type="entry name" value="PKS_ER"/>
    <property type="match status" value="1"/>
</dbReference>
<dbReference type="PANTHER" id="PTHR43677:SF11">
    <property type="entry name" value="ZINC-CONTAINING ALCOHOL DEHYDROGENASE"/>
    <property type="match status" value="1"/>
</dbReference>
<dbReference type="InterPro" id="IPR051397">
    <property type="entry name" value="Zn-ADH-like_protein"/>
</dbReference>
<dbReference type="Gene3D" id="3.90.180.10">
    <property type="entry name" value="Medium-chain alcohol dehydrogenases, catalytic domain"/>
    <property type="match status" value="2"/>
</dbReference>
<keyword evidence="3" id="KW-1185">Reference proteome</keyword>
<dbReference type="SUPFAM" id="SSF51735">
    <property type="entry name" value="NAD(P)-binding Rossmann-fold domains"/>
    <property type="match status" value="1"/>
</dbReference>
<name>A0A1N7CLI0_9NOCA</name>
<accession>A0A1N7CLI0</accession>
<proteinExistence type="predicted"/>
<dbReference type="SUPFAM" id="SSF50129">
    <property type="entry name" value="GroES-like"/>
    <property type="match status" value="1"/>
</dbReference>
<dbReference type="Proteomes" id="UP000186218">
    <property type="component" value="Unassembled WGS sequence"/>
</dbReference>
<dbReference type="PANTHER" id="PTHR43677">
    <property type="entry name" value="SHORT-CHAIN DEHYDROGENASE/REDUCTASE"/>
    <property type="match status" value="1"/>
</dbReference>
<evidence type="ECO:0000313" key="2">
    <source>
        <dbReference type="EMBL" id="SIR64439.1"/>
    </source>
</evidence>
<sequence>MSTMQAAVVTSFDEPPHHLPFDVPPVADGQMLIDVVAVGLHPRVRSGASGTHYTSSGDLPLIPGVDGVGRVPGGGLVYFVADGDALGPMAEKAVVDRRRMIPLPDDVDTSRIAAGMNPAMSSWVALRTRVAMRPGQTVLVLGATGNAGAMAVQAAKLLGAGRVIAVGRNPARLAQLSDLGADVAIPLLDDDSATAAAISEVGEGVDIVLDYLWGPPTERVMMALMLGRADRSAQVDWVQIGSVAGADITLPSALLRASALRLLGNGQGSVSPRGYLAELPGLVEMLAAGRLRVSPRDVPLAEVESAWQHRDSGDERTVIVP</sequence>
<feature type="domain" description="Enoyl reductase (ER)" evidence="1">
    <location>
        <begin position="11"/>
        <end position="319"/>
    </location>
</feature>